<proteinExistence type="predicted"/>
<dbReference type="InterPro" id="IPR032787">
    <property type="entry name" value="Prok-E2_D"/>
</dbReference>
<sequence length="229" mass="25840">MVQKLTKQPVSYQWALPENVEVPADELKVRLDFYGQSVVMYVMAEGIITTKMVSAQDIALALLRDIPLGSGVLPENTLWWQHRQDGAPIAALWRPPQVWPAALQLEPFKPPRRFKLPMPGLIFICRPGSPPEVVAVKRRPATPEEPIYCAPLYNVYQGGNTCPGSHKYSEDISEIPEEFFTAFFTQALGGEVSHKYGHDLLKLWESIDGKRRYPLRDLMPCGKVANLLK</sequence>
<gene>
    <name evidence="1" type="ORF">S12H4_17053</name>
</gene>
<dbReference type="EMBL" id="BARW01008297">
    <property type="protein sequence ID" value="GAI82854.1"/>
    <property type="molecule type" value="Genomic_DNA"/>
</dbReference>
<accession>X1TS41</accession>
<comment type="caution">
    <text evidence="1">The sequence shown here is derived from an EMBL/GenBank/DDBJ whole genome shotgun (WGS) entry which is preliminary data.</text>
</comment>
<evidence type="ECO:0000313" key="1">
    <source>
        <dbReference type="EMBL" id="GAI82854.1"/>
    </source>
</evidence>
<dbReference type="Pfam" id="PF14460">
    <property type="entry name" value="Prok-E2_D"/>
    <property type="match status" value="1"/>
</dbReference>
<protein>
    <recommendedName>
        <fullName evidence="2">PRTRC system protein B</fullName>
    </recommendedName>
</protein>
<name>X1TS41_9ZZZZ</name>
<evidence type="ECO:0008006" key="2">
    <source>
        <dbReference type="Google" id="ProtNLM"/>
    </source>
</evidence>
<reference evidence="1" key="1">
    <citation type="journal article" date="2014" name="Front. Microbiol.">
        <title>High frequency of phylogenetically diverse reductive dehalogenase-homologous genes in deep subseafloor sedimentary metagenomes.</title>
        <authorList>
            <person name="Kawai M."/>
            <person name="Futagami T."/>
            <person name="Toyoda A."/>
            <person name="Takaki Y."/>
            <person name="Nishi S."/>
            <person name="Hori S."/>
            <person name="Arai W."/>
            <person name="Tsubouchi T."/>
            <person name="Morono Y."/>
            <person name="Uchiyama I."/>
            <person name="Ito T."/>
            <person name="Fujiyama A."/>
            <person name="Inagaki F."/>
            <person name="Takami H."/>
        </authorList>
    </citation>
    <scope>NUCLEOTIDE SEQUENCE</scope>
    <source>
        <strain evidence="1">Expedition CK06-06</strain>
    </source>
</reference>
<organism evidence="1">
    <name type="scientific">marine sediment metagenome</name>
    <dbReference type="NCBI Taxonomy" id="412755"/>
    <lineage>
        <taxon>unclassified sequences</taxon>
        <taxon>metagenomes</taxon>
        <taxon>ecological metagenomes</taxon>
    </lineage>
</organism>
<dbReference type="AlphaFoldDB" id="X1TS41"/>